<accession>A0A6G9AUG2</accession>
<sequence length="45" mass="4989">MTESYMVFLYVALTDHPTAVKPLIPFSVHGKIDPFTHTAVFGVLP</sequence>
<proteinExistence type="predicted"/>
<dbReference type="EMBL" id="CP050063">
    <property type="protein sequence ID" value="QIP15966.1"/>
    <property type="molecule type" value="Genomic_DNA"/>
</dbReference>
<evidence type="ECO:0000313" key="1">
    <source>
        <dbReference type="EMBL" id="QIP15966.1"/>
    </source>
</evidence>
<dbReference type="KEGG" id="spib:G8759_26690"/>
<organism evidence="1 2">
    <name type="scientific">Spirosoma aureum</name>
    <dbReference type="NCBI Taxonomy" id="2692134"/>
    <lineage>
        <taxon>Bacteria</taxon>
        <taxon>Pseudomonadati</taxon>
        <taxon>Bacteroidota</taxon>
        <taxon>Cytophagia</taxon>
        <taxon>Cytophagales</taxon>
        <taxon>Cytophagaceae</taxon>
        <taxon>Spirosoma</taxon>
    </lineage>
</organism>
<protein>
    <submittedName>
        <fullName evidence="1">Uncharacterized protein</fullName>
    </submittedName>
</protein>
<keyword evidence="2" id="KW-1185">Reference proteome</keyword>
<dbReference type="AlphaFoldDB" id="A0A6G9AUG2"/>
<gene>
    <name evidence="1" type="ORF">G8759_26690</name>
</gene>
<evidence type="ECO:0000313" key="2">
    <source>
        <dbReference type="Proteomes" id="UP000501802"/>
    </source>
</evidence>
<name>A0A6G9AUG2_9BACT</name>
<dbReference type="Proteomes" id="UP000501802">
    <property type="component" value="Chromosome"/>
</dbReference>
<dbReference type="RefSeq" id="WP_167215265.1">
    <property type="nucleotide sequence ID" value="NZ_CP050063.1"/>
</dbReference>
<reference evidence="1 2" key="1">
    <citation type="submission" date="2020-03" db="EMBL/GenBank/DDBJ databases">
        <authorList>
            <person name="Kim M.K."/>
        </authorList>
    </citation>
    <scope>NUCLEOTIDE SEQUENCE [LARGE SCALE GENOMIC DNA]</scope>
    <source>
        <strain evidence="1 2">BT328</strain>
    </source>
</reference>